<gene>
    <name evidence="1" type="ORF">F9K24_13075</name>
</gene>
<protein>
    <recommendedName>
        <fullName evidence="3">WGR domain-containing protein</fullName>
    </recommendedName>
</protein>
<dbReference type="RefSeq" id="WP_002774573.1">
    <property type="nucleotide sequence ID" value="NZ_JQDG01000018.1"/>
</dbReference>
<evidence type="ECO:0000313" key="2">
    <source>
        <dbReference type="Proteomes" id="UP000460298"/>
    </source>
</evidence>
<dbReference type="Proteomes" id="UP000460298">
    <property type="component" value="Unassembled WGS sequence"/>
</dbReference>
<dbReference type="EMBL" id="WBUI01000013">
    <property type="protein sequence ID" value="KAB2931524.1"/>
    <property type="molecule type" value="Genomic_DNA"/>
</dbReference>
<proteinExistence type="predicted"/>
<reference evidence="1 2" key="1">
    <citation type="submission" date="2019-10" db="EMBL/GenBank/DDBJ databases">
        <title>Extracellular Electron Transfer in a Candidatus Methanoperedens spp. Enrichment Culture.</title>
        <authorList>
            <person name="Berger S."/>
            <person name="Rangel Shaw D."/>
            <person name="Berben T."/>
            <person name="In 'T Zandt M."/>
            <person name="Frank J."/>
            <person name="Reimann J."/>
            <person name="Jetten M.S.M."/>
            <person name="Welte C.U."/>
        </authorList>
    </citation>
    <scope>NUCLEOTIDE SEQUENCE [LARGE SCALE GENOMIC DNA]</scope>
    <source>
        <strain evidence="1">SB12</strain>
    </source>
</reference>
<dbReference type="OrthoDB" id="331459at2"/>
<comment type="caution">
    <text evidence="1">The sequence shown here is derived from an EMBL/GenBank/DDBJ whole genome shotgun (WGS) entry which is preliminary data.</text>
</comment>
<evidence type="ECO:0000313" key="1">
    <source>
        <dbReference type="EMBL" id="KAB2931524.1"/>
    </source>
</evidence>
<evidence type="ECO:0008006" key="3">
    <source>
        <dbReference type="Google" id="ProtNLM"/>
    </source>
</evidence>
<dbReference type="AlphaFoldDB" id="A0A833H166"/>
<name>A0A833H166_9LEPT</name>
<organism evidence="1 2">
    <name type="scientific">Leptonema illini</name>
    <dbReference type="NCBI Taxonomy" id="183"/>
    <lineage>
        <taxon>Bacteria</taxon>
        <taxon>Pseudomonadati</taxon>
        <taxon>Spirochaetota</taxon>
        <taxon>Spirochaetia</taxon>
        <taxon>Leptospirales</taxon>
        <taxon>Leptospiraceae</taxon>
        <taxon>Leptonema</taxon>
    </lineage>
</organism>
<sequence length="75" mass="9019">MNVIHLNNTTGKRKGRWIRYEFGEDLFGFFYYDVFSGRSRNGRRLKTRIFADPADFLCSLDIELYNSENRDYVPR</sequence>
<accession>A0A833H166</accession>